<comment type="caution">
    <text evidence="1">The sequence shown here is derived from an EMBL/GenBank/DDBJ whole genome shotgun (WGS) entry which is preliminary data.</text>
</comment>
<proteinExistence type="predicted"/>
<evidence type="ECO:0000313" key="2">
    <source>
        <dbReference type="Proteomes" id="UP001194469"/>
    </source>
</evidence>
<name>A0ABS0J5D6_9BACT</name>
<keyword evidence="2" id="KW-1185">Reference proteome</keyword>
<dbReference type="Proteomes" id="UP001194469">
    <property type="component" value="Unassembled WGS sequence"/>
</dbReference>
<gene>
    <name evidence="1" type="ORF">FVW20_11790</name>
</gene>
<dbReference type="RefSeq" id="WP_196609768.1">
    <property type="nucleotide sequence ID" value="NZ_VRYY01000343.1"/>
</dbReference>
<accession>A0ABS0J5D6</accession>
<reference evidence="1 2" key="1">
    <citation type="submission" date="2019-08" db="EMBL/GenBank/DDBJ databases">
        <authorList>
            <person name="Luo N."/>
        </authorList>
    </citation>
    <scope>NUCLEOTIDE SEQUENCE [LARGE SCALE GENOMIC DNA]</scope>
    <source>
        <strain evidence="1 2">NCIMB 9442</strain>
    </source>
</reference>
<dbReference type="EMBL" id="VRYY01000343">
    <property type="protein sequence ID" value="MBG3877675.1"/>
    <property type="molecule type" value="Genomic_DNA"/>
</dbReference>
<sequence length="144" mass="15142">MKARIQEGVRGAAASARCGLRPLVTALLLVLLANWMLAGTAAHATGMTMGPETPEVVVTGVVVVTDDGPLLETMDDRIFLLRGVTDLELDGLEVVVTGVASQIEDGYFTLDVTGYSVVDEDNGESAPQASHLYGVDTADLGRRI</sequence>
<protein>
    <submittedName>
        <fullName evidence="1">Uncharacterized protein</fullName>
    </submittedName>
</protein>
<evidence type="ECO:0000313" key="1">
    <source>
        <dbReference type="EMBL" id="MBG3877675.1"/>
    </source>
</evidence>
<organism evidence="1 2">
    <name type="scientific">Nitratidesulfovibrio oxamicus</name>
    <dbReference type="NCBI Taxonomy" id="32016"/>
    <lineage>
        <taxon>Bacteria</taxon>
        <taxon>Pseudomonadati</taxon>
        <taxon>Thermodesulfobacteriota</taxon>
        <taxon>Desulfovibrionia</taxon>
        <taxon>Desulfovibrionales</taxon>
        <taxon>Desulfovibrionaceae</taxon>
        <taxon>Nitratidesulfovibrio</taxon>
    </lineage>
</organism>